<organism evidence="1 2">
    <name type="scientific">Pontivivens insulae</name>
    <dbReference type="NCBI Taxonomy" id="1639689"/>
    <lineage>
        <taxon>Bacteria</taxon>
        <taxon>Pseudomonadati</taxon>
        <taxon>Pseudomonadota</taxon>
        <taxon>Alphaproteobacteria</taxon>
        <taxon>Rhodobacterales</taxon>
        <taxon>Paracoccaceae</taxon>
        <taxon>Pontivivens</taxon>
    </lineage>
</organism>
<name>A0A2R8AD85_9RHOB</name>
<dbReference type="EMBL" id="OMKW01000003">
    <property type="protein sequence ID" value="SPF30008.1"/>
    <property type="molecule type" value="Genomic_DNA"/>
</dbReference>
<evidence type="ECO:0000313" key="1">
    <source>
        <dbReference type="EMBL" id="SPF30008.1"/>
    </source>
</evidence>
<dbReference type="RefSeq" id="WP_108782733.1">
    <property type="nucleotide sequence ID" value="NZ_OMKW01000003.1"/>
</dbReference>
<keyword evidence="2" id="KW-1185">Reference proteome</keyword>
<dbReference type="AlphaFoldDB" id="A0A2R8AD85"/>
<evidence type="ECO:0000313" key="2">
    <source>
        <dbReference type="Proteomes" id="UP000244932"/>
    </source>
</evidence>
<accession>A0A2R8AD85</accession>
<proteinExistence type="predicted"/>
<gene>
    <name evidence="1" type="ORF">POI8812_02336</name>
</gene>
<sequence>MQRFFGIFSKDRLEAFEIGIRLTLRVALLAILAGFLYNELTDDRSLLDRVKDRRESFQRFLEAAEIELESLEFLGLTARVSASADVVLDARGEIERLSQRSNQLLVLLGCLDKGSCSPEGRREIARVLAEANARSAGSQEGTRSIVDTLDTVISSANDRSLQAGSSTADASTRWAVISASSATEREARTELGKLQSIGIDAENVQRRDWIATVAFYDDRAEAFERIENIAEAAGRTPLVHPVNTWCPGGLIDGVDSKTRSVCAAE</sequence>
<dbReference type="Proteomes" id="UP000244932">
    <property type="component" value="Unassembled WGS sequence"/>
</dbReference>
<reference evidence="1 2" key="1">
    <citation type="submission" date="2018-03" db="EMBL/GenBank/DDBJ databases">
        <authorList>
            <person name="Keele B.F."/>
        </authorList>
    </citation>
    <scope>NUCLEOTIDE SEQUENCE [LARGE SCALE GENOMIC DNA]</scope>
    <source>
        <strain evidence="1 2">CeCT 8812</strain>
    </source>
</reference>
<protein>
    <recommendedName>
        <fullName evidence="3">SPOR domain-containing protein</fullName>
    </recommendedName>
</protein>
<evidence type="ECO:0008006" key="3">
    <source>
        <dbReference type="Google" id="ProtNLM"/>
    </source>
</evidence>